<dbReference type="EC" id="3.4.23.-" evidence="1"/>
<dbReference type="Proteomes" id="UP000308530">
    <property type="component" value="Chromosome"/>
</dbReference>
<organism evidence="1 2">
    <name type="scientific">Peteryoungia desertarenae</name>
    <dbReference type="NCBI Taxonomy" id="1813451"/>
    <lineage>
        <taxon>Bacteria</taxon>
        <taxon>Pseudomonadati</taxon>
        <taxon>Pseudomonadota</taxon>
        <taxon>Alphaproteobacteria</taxon>
        <taxon>Hyphomicrobiales</taxon>
        <taxon>Rhizobiaceae</taxon>
        <taxon>Peteryoungia</taxon>
    </lineage>
</organism>
<sequence length="180" mass="19173">MLARTLVFASVVAVSATQLPSVMQMVIANPPEPEASIASVEARPQQKPNSPTPVAFSPGSIVLAADARGHFTGNFRMNGRPVDGLIDTGASTIAINEDTARRLGYSIAALDFRYQVNTANGVTKAAHVVLDHVEIGSIRVQKVDAFVLRDKALSGTLVGMSFLKKLRSFSVESGQLRLVQ</sequence>
<dbReference type="InterPro" id="IPR034122">
    <property type="entry name" value="Retropepsin-like_bacterial"/>
</dbReference>
<dbReference type="InterPro" id="IPR011969">
    <property type="entry name" value="Clan_AA_Asp_peptidase_C"/>
</dbReference>
<dbReference type="RefSeq" id="WP_138285794.1">
    <property type="nucleotide sequence ID" value="NZ_CP058350.1"/>
</dbReference>
<dbReference type="SUPFAM" id="SSF50630">
    <property type="entry name" value="Acid proteases"/>
    <property type="match status" value="1"/>
</dbReference>
<dbReference type="EMBL" id="CP058350">
    <property type="protein sequence ID" value="QLF69072.1"/>
    <property type="molecule type" value="Genomic_DNA"/>
</dbReference>
<dbReference type="CDD" id="cd05483">
    <property type="entry name" value="retropepsin_like_bacteria"/>
    <property type="match status" value="1"/>
</dbReference>
<dbReference type="GO" id="GO:0008233">
    <property type="term" value="F:peptidase activity"/>
    <property type="evidence" value="ECO:0007669"/>
    <property type="project" value="UniProtKB-KW"/>
</dbReference>
<evidence type="ECO:0000313" key="1">
    <source>
        <dbReference type="EMBL" id="QLF69072.1"/>
    </source>
</evidence>
<evidence type="ECO:0000313" key="2">
    <source>
        <dbReference type="Proteomes" id="UP000308530"/>
    </source>
</evidence>
<dbReference type="NCBIfam" id="TIGR02281">
    <property type="entry name" value="clan_AA_DTGA"/>
    <property type="match status" value="1"/>
</dbReference>
<keyword evidence="2" id="KW-1185">Reference proteome</keyword>
<dbReference type="Pfam" id="PF13975">
    <property type="entry name" value="gag-asp_proteas"/>
    <property type="match status" value="1"/>
</dbReference>
<dbReference type="InterPro" id="IPR021109">
    <property type="entry name" value="Peptidase_aspartic_dom_sf"/>
</dbReference>
<accession>A0ABX6QKS4</accession>
<gene>
    <name evidence="1" type="ORF">FE840_005685</name>
</gene>
<protein>
    <submittedName>
        <fullName evidence="1">TIGR02281 family clan AA aspartic protease</fullName>
        <ecNumber evidence="1">3.4.23.-</ecNumber>
    </submittedName>
</protein>
<dbReference type="PROSITE" id="PS00141">
    <property type="entry name" value="ASP_PROTEASE"/>
    <property type="match status" value="1"/>
</dbReference>
<dbReference type="InterPro" id="IPR001969">
    <property type="entry name" value="Aspartic_peptidase_AS"/>
</dbReference>
<reference evidence="1 2" key="1">
    <citation type="submission" date="2020-06" db="EMBL/GenBank/DDBJ databases">
        <title>Genome sequence of Rhizobium sp strain ADMK78.</title>
        <authorList>
            <person name="Rahi P."/>
        </authorList>
    </citation>
    <scope>NUCLEOTIDE SEQUENCE [LARGE SCALE GENOMIC DNA]</scope>
    <source>
        <strain evidence="1 2">ADMK78</strain>
    </source>
</reference>
<keyword evidence="1" id="KW-0378">Hydrolase</keyword>
<keyword evidence="1" id="KW-0645">Protease</keyword>
<proteinExistence type="predicted"/>
<dbReference type="Gene3D" id="2.40.70.10">
    <property type="entry name" value="Acid Proteases"/>
    <property type="match status" value="1"/>
</dbReference>
<name>A0ABX6QKS4_9HYPH</name>
<dbReference type="GO" id="GO:0006508">
    <property type="term" value="P:proteolysis"/>
    <property type="evidence" value="ECO:0007669"/>
    <property type="project" value="UniProtKB-KW"/>
</dbReference>